<dbReference type="GO" id="GO:0004175">
    <property type="term" value="F:endopeptidase activity"/>
    <property type="evidence" value="ECO:0007669"/>
    <property type="project" value="UniProtKB-ARBA"/>
</dbReference>
<feature type="transmembrane region" description="Helical" evidence="1">
    <location>
        <begin position="507"/>
        <end position="525"/>
    </location>
</feature>
<feature type="transmembrane region" description="Helical" evidence="1">
    <location>
        <begin position="326"/>
        <end position="350"/>
    </location>
</feature>
<evidence type="ECO:0000259" key="2">
    <source>
        <dbReference type="Pfam" id="PF02517"/>
    </source>
</evidence>
<gene>
    <name evidence="3" type="ORF">CIG75_02135</name>
</gene>
<feature type="transmembrane region" description="Helical" evidence="1">
    <location>
        <begin position="454"/>
        <end position="475"/>
    </location>
</feature>
<name>A0A223CWZ5_9BACL</name>
<feature type="transmembrane region" description="Helical" evidence="1">
    <location>
        <begin position="254"/>
        <end position="281"/>
    </location>
</feature>
<accession>A0A223CWZ5</accession>
<dbReference type="InterPro" id="IPR003675">
    <property type="entry name" value="Rce1/LyrA-like_dom"/>
</dbReference>
<organism evidence="3 4">
    <name type="scientific">Tumebacillus algifaecis</name>
    <dbReference type="NCBI Taxonomy" id="1214604"/>
    <lineage>
        <taxon>Bacteria</taxon>
        <taxon>Bacillati</taxon>
        <taxon>Bacillota</taxon>
        <taxon>Bacilli</taxon>
        <taxon>Bacillales</taxon>
        <taxon>Alicyclobacillaceae</taxon>
        <taxon>Tumebacillus</taxon>
    </lineage>
</organism>
<feature type="transmembrane region" description="Helical" evidence="1">
    <location>
        <begin position="481"/>
        <end position="500"/>
    </location>
</feature>
<reference evidence="3 4" key="1">
    <citation type="journal article" date="2015" name="Int. J. Syst. Evol. Microbiol.">
        <title>Tumebacillus algifaecis sp. nov., isolated from decomposing algal scum.</title>
        <authorList>
            <person name="Wu Y.F."/>
            <person name="Zhang B."/>
            <person name="Xing P."/>
            <person name="Wu Q.L."/>
            <person name="Liu S.J."/>
        </authorList>
    </citation>
    <scope>NUCLEOTIDE SEQUENCE [LARGE SCALE GENOMIC DNA]</scope>
    <source>
        <strain evidence="3 4">THMBR28</strain>
    </source>
</reference>
<feature type="domain" description="CAAX prenyl protease 2/Lysostaphin resistance protein A-like" evidence="2">
    <location>
        <begin position="423"/>
        <end position="516"/>
    </location>
</feature>
<evidence type="ECO:0000313" key="3">
    <source>
        <dbReference type="EMBL" id="ASS73889.1"/>
    </source>
</evidence>
<keyword evidence="1" id="KW-0472">Membrane</keyword>
<sequence length="562" mass="63695">MQIFPVSTMAGKRIDRGGGFVGAKKRSDRWLWGLGLLGLLMYFVFSWQDLFAAQEWKALSREEVVEKAKANWQEAGIELEGYRINAVMESEPSLDGYLGKEDLRSEFENQAPATAPSVYWHVTFYAGEMSSGDTRYETYHDLVSGQVFRHIRPDTDDGKEIGETEALQLAQSALSKLGIDRTRLSLLTDEELMLEEVGDWELNSFHFVWEDHQYAVGESRLYYSVNVTDGNVSAVTSYYEVPEAFEQWQSKQTLFASILTGFSMLGSFLMLVIAFVFLFLLQQKRPHWTTLWLSLLVMVLYAASNINQWPIIEAQGLAEGGVLGVLIVGAFAIVAVVFVSILVGAGNYPLTMTGAMLVREVKPSLWLSRKDPEWGERLRLAAKRGYLLAFAWMGFQGLFYFIGERYFGVWYENDLSMSPANMWVPALFPLMAWFAGISEEIVYRLFGVTFLKRYLKYSFVATLLPAMIWALGHSLYPIYPIYTRFIELTIFGVIIGYCYLHYGLETVIFAHVIFDTVLMCIPLFLSGEAVQVASGIGFLILPLLVGYGFSLIKPKREQLDFA</sequence>
<dbReference type="AlphaFoldDB" id="A0A223CWZ5"/>
<keyword evidence="4" id="KW-1185">Reference proteome</keyword>
<feature type="transmembrane region" description="Helical" evidence="1">
    <location>
        <begin position="30"/>
        <end position="47"/>
    </location>
</feature>
<feature type="transmembrane region" description="Helical" evidence="1">
    <location>
        <begin position="288"/>
        <end position="306"/>
    </location>
</feature>
<feature type="transmembrane region" description="Helical" evidence="1">
    <location>
        <begin position="422"/>
        <end position="442"/>
    </location>
</feature>
<evidence type="ECO:0000256" key="1">
    <source>
        <dbReference type="SAM" id="Phobius"/>
    </source>
</evidence>
<evidence type="ECO:0000313" key="4">
    <source>
        <dbReference type="Proteomes" id="UP000214688"/>
    </source>
</evidence>
<keyword evidence="1" id="KW-1133">Transmembrane helix</keyword>
<keyword evidence="1" id="KW-0812">Transmembrane</keyword>
<dbReference type="GO" id="GO:0080120">
    <property type="term" value="P:CAAX-box protein maturation"/>
    <property type="evidence" value="ECO:0007669"/>
    <property type="project" value="UniProtKB-ARBA"/>
</dbReference>
<dbReference type="EMBL" id="CP022657">
    <property type="protein sequence ID" value="ASS73889.1"/>
    <property type="molecule type" value="Genomic_DNA"/>
</dbReference>
<feature type="transmembrane region" description="Helical" evidence="1">
    <location>
        <begin position="385"/>
        <end position="402"/>
    </location>
</feature>
<feature type="transmembrane region" description="Helical" evidence="1">
    <location>
        <begin position="531"/>
        <end position="552"/>
    </location>
</feature>
<dbReference type="Pfam" id="PF02517">
    <property type="entry name" value="Rce1-like"/>
    <property type="match status" value="1"/>
</dbReference>
<protein>
    <recommendedName>
        <fullName evidence="2">CAAX prenyl protease 2/Lysostaphin resistance protein A-like domain-containing protein</fullName>
    </recommendedName>
</protein>
<dbReference type="Proteomes" id="UP000214688">
    <property type="component" value="Chromosome"/>
</dbReference>
<dbReference type="KEGG" id="tab:CIG75_02135"/>
<proteinExistence type="predicted"/>